<feature type="compositionally biased region" description="Basic residues" evidence="12">
    <location>
        <begin position="1190"/>
        <end position="1199"/>
    </location>
</feature>
<feature type="compositionally biased region" description="Pro residues" evidence="12">
    <location>
        <begin position="473"/>
        <end position="482"/>
    </location>
</feature>
<keyword evidence="6 11" id="KW-0067">ATP-binding</keyword>
<dbReference type="EMBL" id="JAJJHW010002585">
    <property type="protein sequence ID" value="KAH8372360.1"/>
    <property type="molecule type" value="Genomic_DNA"/>
</dbReference>
<feature type="region of interest" description="Disordered" evidence="12">
    <location>
        <begin position="631"/>
        <end position="662"/>
    </location>
</feature>
<dbReference type="Gene3D" id="1.10.510.10">
    <property type="entry name" value="Transferase(Phosphotransferase) domain 1"/>
    <property type="match status" value="1"/>
</dbReference>
<feature type="region of interest" description="Disordered" evidence="12">
    <location>
        <begin position="253"/>
        <end position="273"/>
    </location>
</feature>
<dbReference type="SMART" id="SM00252">
    <property type="entry name" value="SH2"/>
    <property type="match status" value="1"/>
</dbReference>
<keyword evidence="8" id="KW-0829">Tyrosine-protein kinase</keyword>
<feature type="compositionally biased region" description="Low complexity" evidence="12">
    <location>
        <begin position="341"/>
        <end position="365"/>
    </location>
</feature>
<dbReference type="InterPro" id="IPR011009">
    <property type="entry name" value="Kinase-like_dom_sf"/>
</dbReference>
<dbReference type="PROSITE" id="PS50001">
    <property type="entry name" value="SH2"/>
    <property type="match status" value="1"/>
</dbReference>
<evidence type="ECO:0000256" key="5">
    <source>
        <dbReference type="ARBA" id="ARBA00022777"/>
    </source>
</evidence>
<feature type="region of interest" description="Disordered" evidence="12">
    <location>
        <begin position="1179"/>
        <end position="1213"/>
    </location>
</feature>
<dbReference type="PRINTS" id="PR00109">
    <property type="entry name" value="TYRKINASE"/>
</dbReference>
<dbReference type="InterPro" id="IPR008266">
    <property type="entry name" value="Tyr_kinase_AS"/>
</dbReference>
<feature type="compositionally biased region" description="Low complexity" evidence="12">
    <location>
        <begin position="149"/>
        <end position="159"/>
    </location>
</feature>
<proteinExistence type="predicted"/>
<dbReference type="Pfam" id="PF07714">
    <property type="entry name" value="PK_Tyr_Ser-Thr"/>
    <property type="match status" value="1"/>
</dbReference>
<feature type="region of interest" description="Disordered" evidence="12">
    <location>
        <begin position="1091"/>
        <end position="1122"/>
    </location>
</feature>
<dbReference type="PANTHER" id="PTHR24418">
    <property type="entry name" value="TYROSINE-PROTEIN KINASE"/>
    <property type="match status" value="1"/>
</dbReference>
<sequence length="1755" mass="190968">MATMPVVWCTDPNSVNNKPTAFALHGIQLQGNVTEKQVNALRELVNAAAEGRLILPSDGTFMLLDSGLSIESSILAGKSETLSHSAVVEGHADHKSPKNTYILMPVSNNKAATVAAATTTTNGSEQCTPAAIAAAAAQLEFLLEPKYSTFTPPSSTPSSLADGYEDGDVDGEGHGEDGGDAGEILYEFLCCAKCMNEQRAGHNGTCASANRRLQRFLRHCNSSSSSNNSEPQFQQEQVVEPALDDPVSSFASKYARRQLQQQQRQRHKPHATVSMGIARNRPNNRHHHHNSKLPMHSVKIFHNRSSYNPLSGACAPSAGVGEGEGEGVGVPSPTCSKPDPSASSPTTTATTTTSSSPSRTTAASRVTSGSVEAASLSVTAALSTSLPIYAIVSKKRDANAEKTEPPVAAMLAAVPEEPALAPVQDLISFDDDSLAINPTPARDTCDMEHHVDLLCAPNDQLCEDANLLALLVTPPPTPPKPNSPGSNNSSRKTSFDSTCTISSMDSGFMEMQHKLDALAAAAAASGEKIARRNYKECLTQSRNRRKSYEEFKAMFADSAQSEAAPAGAAAGARLTRRRCAPLQEQSAGGAVVVVDEAAATTTTAMPLATAVDDATTTTTTATVMTTLASISEQETTNAGSNNSKPDCGNEFAGATTTADEMDTGDDLTAATATATTSIANAAASGNNTTEAMRKNSDFLSLILDQQLAAKEQREKAHKRRTSYEEFKRLVREIDGGVLGGAAVDQPQPLMECQLDTPTTATSSATGTPATPATTPTSPLKRQNSRQRKSFASYFLPRRNSTKDPKTELETDALELQAYAKMANSNGGSSSVSSSANYRRNFKIYDKLVYGTIYDIIQRKNDIYQLTYQKYDKYMTYGTIYEILHRKTSTSSQGSNSFTSGSADKWQRKSLSSILERDSATATATTSVKVHKSNDVIYDIIQKQQQKREKERQELERVRQQQQQSSEQQKQQQDAGDTSANLGTHVTHKYGTIYDILQGEKLDAGDEASVDCSKPVAAAAAAATTRFVVSHVDEQQMLSHAAADSTLHATTAAVTASTTVTPAAAIAAVVEPPQQASKCSKMRRLSNILSYSKSSHSHATQQEQPAAGNNESQQTKRSQAKRRVGVSNLLLPLDSEELYTRIIAQQRREGSTSSNSSSDADCQMGLMKSNSLDAISMSVAISPPATPSPPRPRRSLKQHKCLQQQQQQQQQMRQLPPLMKKHSLDNCPAPKQPLRRWSNQTILKCTCQPPEESPLLIRPSSHCTCTTPGGAASANASASAAALSVIEKCRSLPAACSHTCVNLIAAVAGCRCDAAATPMPKSNSKNPATNTKSTTTNTAAATTTTTSKKGKSRRLSEFTRGEFLNEKSWYFRKIKRIEAEKKLLLPENEHGAFLIRDSESRHNDYSLSVRDGDTVKHYRIRQLDEGGFFIARRTTFRTLQELVEHYSKDSDGLCVNLCKPCVQIEKPVTEGLSHRTRDQWEIDRTSLKFVRKLGSGQFGDVWEGLWNNTTPVAIKTLKSGTMDPKDFLAEAQIMKKLRHTKLIQLYAVCTVEEPIYIITELMKHGSLLEYLQAIAGKGRSIKMQTLIDMAAQIAAGMAYLESQNYIHRDLAARNVLVGDGNIVKIADFGLARLIKEDEYEARVGARFPIKWTAPEAANYSKFSIKSDVWSFGILLTELVTYGRIPYPGMTNAEVLTQVEHGYRMPMPPNCEQRLYEIMLECWHKDPMRRPTFETLQWKLEDFYTSDQSDYKEAQAY</sequence>
<evidence type="ECO:0000256" key="9">
    <source>
        <dbReference type="ARBA" id="ARBA00051245"/>
    </source>
</evidence>
<dbReference type="GO" id="GO:0005524">
    <property type="term" value="F:ATP binding"/>
    <property type="evidence" value="ECO:0007669"/>
    <property type="project" value="UniProtKB-UniRule"/>
</dbReference>
<evidence type="ECO:0000256" key="4">
    <source>
        <dbReference type="ARBA" id="ARBA00022741"/>
    </source>
</evidence>
<feature type="compositionally biased region" description="Basic and acidic residues" evidence="12">
    <location>
        <begin position="947"/>
        <end position="958"/>
    </location>
</feature>
<dbReference type="FunFam" id="1.10.510.10:FF:000318">
    <property type="entry name" value="Tyrosine-protein kinase"/>
    <property type="match status" value="1"/>
</dbReference>
<dbReference type="EC" id="2.7.10.2" evidence="1"/>
<feature type="compositionally biased region" description="Low complexity" evidence="12">
    <location>
        <begin position="757"/>
        <end position="778"/>
    </location>
</feature>
<feature type="compositionally biased region" description="Polar residues" evidence="12">
    <location>
        <begin position="1091"/>
        <end position="1116"/>
    </location>
</feature>
<dbReference type="GO" id="GO:0007435">
    <property type="term" value="P:salivary gland morphogenesis"/>
    <property type="evidence" value="ECO:0007669"/>
    <property type="project" value="UniProtKB-ARBA"/>
</dbReference>
<evidence type="ECO:0000256" key="2">
    <source>
        <dbReference type="ARBA" id="ARBA00022443"/>
    </source>
</evidence>
<feature type="compositionally biased region" description="Polar residues" evidence="12">
    <location>
        <begin position="973"/>
        <end position="983"/>
    </location>
</feature>
<dbReference type="PROSITE" id="PS00109">
    <property type="entry name" value="PROTEIN_KINASE_TYR"/>
    <property type="match status" value="1"/>
</dbReference>
<feature type="region of interest" description="Disordered" evidence="12">
    <location>
        <begin position="947"/>
        <end position="983"/>
    </location>
</feature>
<dbReference type="PRINTS" id="PR00401">
    <property type="entry name" value="SH2DOMAIN"/>
</dbReference>
<name>A0AAD4K3I8_9MUSC</name>
<evidence type="ECO:0000256" key="10">
    <source>
        <dbReference type="PROSITE-ProRule" id="PRU00191"/>
    </source>
</evidence>
<keyword evidence="5" id="KW-0418">Kinase</keyword>
<dbReference type="Proteomes" id="UP001200034">
    <property type="component" value="Unassembled WGS sequence"/>
</dbReference>
<dbReference type="InterPro" id="IPR036860">
    <property type="entry name" value="SH2_dom_sf"/>
</dbReference>
<dbReference type="InterPro" id="IPR050198">
    <property type="entry name" value="Non-receptor_tyrosine_kinases"/>
</dbReference>
<dbReference type="PROSITE" id="PS50011">
    <property type="entry name" value="PROTEIN_KINASE_DOM"/>
    <property type="match status" value="1"/>
</dbReference>
<evidence type="ECO:0000256" key="6">
    <source>
        <dbReference type="ARBA" id="ARBA00022840"/>
    </source>
</evidence>
<evidence type="ECO:0000256" key="3">
    <source>
        <dbReference type="ARBA" id="ARBA00022679"/>
    </source>
</evidence>
<feature type="region of interest" description="Disordered" evidence="12">
    <location>
        <begin position="757"/>
        <end position="806"/>
    </location>
</feature>
<dbReference type="SMART" id="SM00219">
    <property type="entry name" value="TyrKc"/>
    <property type="match status" value="1"/>
</dbReference>
<feature type="region of interest" description="Disordered" evidence="12">
    <location>
        <begin position="1317"/>
        <end position="1352"/>
    </location>
</feature>
<feature type="domain" description="SH2" evidence="13">
    <location>
        <begin position="1368"/>
        <end position="1460"/>
    </location>
</feature>
<gene>
    <name evidence="15" type="ORF">KR093_011202</name>
</gene>
<evidence type="ECO:0000256" key="11">
    <source>
        <dbReference type="PROSITE-ProRule" id="PRU10141"/>
    </source>
</evidence>
<feature type="domain" description="Protein kinase" evidence="14">
    <location>
        <begin position="1486"/>
        <end position="1742"/>
    </location>
</feature>
<feature type="compositionally biased region" description="Polar residues" evidence="12">
    <location>
        <begin position="631"/>
        <end position="644"/>
    </location>
</feature>
<protein>
    <recommendedName>
        <fullName evidence="1">non-specific protein-tyrosine kinase</fullName>
        <ecNumber evidence="1">2.7.10.2</ecNumber>
    </recommendedName>
</protein>
<keyword evidence="2" id="KW-0728">SH3 domain</keyword>
<dbReference type="FunFam" id="3.30.200.20:FF:000053">
    <property type="entry name" value="Tyrosine-protein kinase"/>
    <property type="match status" value="1"/>
</dbReference>
<dbReference type="InterPro" id="IPR020635">
    <property type="entry name" value="Tyr_kinase_cat_dom"/>
</dbReference>
<dbReference type="GO" id="GO:0007424">
    <property type="term" value="P:open tracheal system development"/>
    <property type="evidence" value="ECO:0007669"/>
    <property type="project" value="UniProtKB-ARBA"/>
</dbReference>
<evidence type="ECO:0000256" key="8">
    <source>
        <dbReference type="ARBA" id="ARBA00023137"/>
    </source>
</evidence>
<accession>A0AAD4K3I8</accession>
<evidence type="ECO:0000313" key="15">
    <source>
        <dbReference type="EMBL" id="KAH8372360.1"/>
    </source>
</evidence>
<feature type="region of interest" description="Disordered" evidence="12">
    <location>
        <begin position="317"/>
        <end position="365"/>
    </location>
</feature>
<dbReference type="InterPro" id="IPR000719">
    <property type="entry name" value="Prot_kinase_dom"/>
</dbReference>
<feature type="binding site" evidence="11">
    <location>
        <position position="1514"/>
    </location>
    <ligand>
        <name>ATP</name>
        <dbReference type="ChEBI" id="CHEBI:30616"/>
    </ligand>
</feature>
<dbReference type="CDD" id="cd05068">
    <property type="entry name" value="PTKc_Frk_like"/>
    <property type="match status" value="1"/>
</dbReference>
<comment type="caution">
    <text evidence="15">The sequence shown here is derived from an EMBL/GenBank/DDBJ whole genome shotgun (WGS) entry which is preliminary data.</text>
</comment>
<dbReference type="GO" id="GO:0048468">
    <property type="term" value="P:cell development"/>
    <property type="evidence" value="ECO:0007669"/>
    <property type="project" value="UniProtKB-ARBA"/>
</dbReference>
<dbReference type="Gene3D" id="3.30.505.10">
    <property type="entry name" value="SH2 domain"/>
    <property type="match status" value="1"/>
</dbReference>
<evidence type="ECO:0000256" key="1">
    <source>
        <dbReference type="ARBA" id="ARBA00011903"/>
    </source>
</evidence>
<reference evidence="15" key="1">
    <citation type="journal article" date="2021" name="Mol. Ecol. Resour.">
        <title>Phylogenomic analyses of the genus Drosophila reveals genomic signals of climate adaptation.</title>
        <authorList>
            <person name="Li F."/>
            <person name="Rane R.V."/>
            <person name="Luria V."/>
            <person name="Xiong Z."/>
            <person name="Chen J."/>
            <person name="Li Z."/>
            <person name="Catullo R.A."/>
            <person name="Griffin P.C."/>
            <person name="Schiffer M."/>
            <person name="Pearce S."/>
            <person name="Lee S.F."/>
            <person name="McElroy K."/>
            <person name="Stocker A."/>
            <person name="Shirriffs J."/>
            <person name="Cockerell F."/>
            <person name="Coppin C."/>
            <person name="Sgro C.M."/>
            <person name="Karger A."/>
            <person name="Cain J.W."/>
            <person name="Weber J.A."/>
            <person name="Santpere G."/>
            <person name="Kirschner M.W."/>
            <person name="Hoffmann A.A."/>
            <person name="Oakeshott J.G."/>
            <person name="Zhang G."/>
        </authorList>
    </citation>
    <scope>NUCLEOTIDE SEQUENCE</scope>
    <source>
        <strain evidence="15">BGI-SZ-2011g</strain>
    </source>
</reference>
<keyword evidence="7 10" id="KW-0727">SH2 domain</keyword>
<feature type="region of interest" description="Disordered" evidence="12">
    <location>
        <begin position="149"/>
        <end position="178"/>
    </location>
</feature>
<dbReference type="CDD" id="cd10370">
    <property type="entry name" value="SH2_Src_Src42"/>
    <property type="match status" value="1"/>
</dbReference>
<evidence type="ECO:0000256" key="7">
    <source>
        <dbReference type="ARBA" id="ARBA00022999"/>
    </source>
</evidence>
<dbReference type="GO" id="GO:0004715">
    <property type="term" value="F:non-membrane spanning protein tyrosine kinase activity"/>
    <property type="evidence" value="ECO:0007669"/>
    <property type="project" value="UniProtKB-EC"/>
</dbReference>
<dbReference type="PROSITE" id="PS00107">
    <property type="entry name" value="PROTEIN_KINASE_ATP"/>
    <property type="match status" value="1"/>
</dbReference>
<evidence type="ECO:0000259" key="14">
    <source>
        <dbReference type="PROSITE" id="PS50011"/>
    </source>
</evidence>
<feature type="region of interest" description="Disordered" evidence="12">
    <location>
        <begin position="472"/>
        <end position="496"/>
    </location>
</feature>
<evidence type="ECO:0000256" key="12">
    <source>
        <dbReference type="SAM" id="MobiDB-lite"/>
    </source>
</evidence>
<evidence type="ECO:0000313" key="16">
    <source>
        <dbReference type="Proteomes" id="UP001200034"/>
    </source>
</evidence>
<dbReference type="GO" id="GO:0030036">
    <property type="term" value="P:actin cytoskeleton organization"/>
    <property type="evidence" value="ECO:0007669"/>
    <property type="project" value="UniProtKB-ARBA"/>
</dbReference>
<comment type="catalytic activity">
    <reaction evidence="9">
        <text>L-tyrosyl-[protein] + ATP = O-phospho-L-tyrosyl-[protein] + ADP + H(+)</text>
        <dbReference type="Rhea" id="RHEA:10596"/>
        <dbReference type="Rhea" id="RHEA-COMP:10136"/>
        <dbReference type="Rhea" id="RHEA-COMP:20101"/>
        <dbReference type="ChEBI" id="CHEBI:15378"/>
        <dbReference type="ChEBI" id="CHEBI:30616"/>
        <dbReference type="ChEBI" id="CHEBI:46858"/>
        <dbReference type="ChEBI" id="CHEBI:61978"/>
        <dbReference type="ChEBI" id="CHEBI:456216"/>
        <dbReference type="EC" id="2.7.10.2"/>
    </reaction>
</comment>
<dbReference type="FunFam" id="3.30.505.10:FF:000044">
    <property type="entry name" value="Tyrosine-protein kinase"/>
    <property type="match status" value="1"/>
</dbReference>
<feature type="compositionally biased region" description="Low complexity" evidence="12">
    <location>
        <begin position="1317"/>
        <end position="1346"/>
    </location>
</feature>
<organism evidence="15 16">
    <name type="scientific">Drosophila rubida</name>
    <dbReference type="NCBI Taxonomy" id="30044"/>
    <lineage>
        <taxon>Eukaryota</taxon>
        <taxon>Metazoa</taxon>
        <taxon>Ecdysozoa</taxon>
        <taxon>Arthropoda</taxon>
        <taxon>Hexapoda</taxon>
        <taxon>Insecta</taxon>
        <taxon>Pterygota</taxon>
        <taxon>Neoptera</taxon>
        <taxon>Endopterygota</taxon>
        <taxon>Diptera</taxon>
        <taxon>Brachycera</taxon>
        <taxon>Muscomorpha</taxon>
        <taxon>Ephydroidea</taxon>
        <taxon>Drosophilidae</taxon>
        <taxon>Drosophila</taxon>
    </lineage>
</organism>
<keyword evidence="16" id="KW-1185">Reference proteome</keyword>
<dbReference type="InterPro" id="IPR017441">
    <property type="entry name" value="Protein_kinase_ATP_BS"/>
</dbReference>
<keyword evidence="4 11" id="KW-0547">Nucleotide-binding</keyword>
<dbReference type="InterPro" id="IPR000980">
    <property type="entry name" value="SH2"/>
</dbReference>
<dbReference type="GO" id="GO:0002009">
    <property type="term" value="P:morphogenesis of an epithelium"/>
    <property type="evidence" value="ECO:0007669"/>
    <property type="project" value="UniProtKB-ARBA"/>
</dbReference>
<dbReference type="SUPFAM" id="SSF56112">
    <property type="entry name" value="Protein kinase-like (PK-like)"/>
    <property type="match status" value="1"/>
</dbReference>
<dbReference type="Pfam" id="PF00017">
    <property type="entry name" value="SH2"/>
    <property type="match status" value="1"/>
</dbReference>
<evidence type="ECO:0000259" key="13">
    <source>
        <dbReference type="PROSITE" id="PS50001"/>
    </source>
</evidence>
<feature type="compositionally biased region" description="Low complexity" evidence="12">
    <location>
        <begin position="959"/>
        <end position="972"/>
    </location>
</feature>
<dbReference type="SUPFAM" id="SSF55550">
    <property type="entry name" value="SH2 domain"/>
    <property type="match status" value="1"/>
</dbReference>
<keyword evidence="3" id="KW-0808">Transferase</keyword>
<dbReference type="InterPro" id="IPR001245">
    <property type="entry name" value="Ser-Thr/Tyr_kinase_cat_dom"/>
</dbReference>